<keyword evidence="4" id="KW-1185">Reference proteome</keyword>
<evidence type="ECO:0000313" key="3">
    <source>
        <dbReference type="Proteomes" id="UP000193495"/>
    </source>
</evidence>
<dbReference type="InterPro" id="IPR052546">
    <property type="entry name" value="Transposase_8_domain"/>
</dbReference>
<sequence>MKRSRFAEEQIIGMLKEQEAGLSTAEVCRKHGVSQATFYKYKARFGGLEVSDARRLRALEDENAKLKKLLAEQMLDNAILRDVAAKKW</sequence>
<dbReference type="GO" id="GO:0004803">
    <property type="term" value="F:transposase activity"/>
    <property type="evidence" value="ECO:0007669"/>
    <property type="project" value="InterPro"/>
</dbReference>
<dbReference type="Proteomes" id="UP000193495">
    <property type="component" value="Unassembled WGS sequence"/>
</dbReference>
<name>A0A1X7A9W3_9RHOB</name>
<dbReference type="InterPro" id="IPR002514">
    <property type="entry name" value="Transposase_8"/>
</dbReference>
<dbReference type="InterPro" id="IPR009057">
    <property type="entry name" value="Homeodomain-like_sf"/>
</dbReference>
<organism evidence="2 3">
    <name type="scientific">Limimaricola soesokkakensis</name>
    <dbReference type="NCBI Taxonomy" id="1343159"/>
    <lineage>
        <taxon>Bacteria</taxon>
        <taxon>Pseudomonadati</taxon>
        <taxon>Pseudomonadota</taxon>
        <taxon>Alphaproteobacteria</taxon>
        <taxon>Rhodobacterales</taxon>
        <taxon>Paracoccaceae</taxon>
        <taxon>Limimaricola</taxon>
    </lineage>
</organism>
<dbReference type="SUPFAM" id="SSF46689">
    <property type="entry name" value="Homeodomain-like"/>
    <property type="match status" value="1"/>
</dbReference>
<dbReference type="AlphaFoldDB" id="A0A1X7A9W3"/>
<dbReference type="Proteomes" id="UP000240624">
    <property type="component" value="Unassembled WGS sequence"/>
</dbReference>
<gene>
    <name evidence="1" type="ORF">CLV79_1381</name>
    <name evidence="2" type="ORF">LOS8367_03751</name>
</gene>
<dbReference type="GO" id="GO:0006313">
    <property type="term" value="P:DNA transposition"/>
    <property type="evidence" value="ECO:0007669"/>
    <property type="project" value="InterPro"/>
</dbReference>
<dbReference type="Pfam" id="PF01527">
    <property type="entry name" value="HTH_Tnp_1"/>
    <property type="match status" value="1"/>
</dbReference>
<protein>
    <submittedName>
        <fullName evidence="1 2">Transposase</fullName>
    </submittedName>
</protein>
<dbReference type="EMBL" id="FWFY01000037">
    <property type="protein sequence ID" value="SLN73765.1"/>
    <property type="molecule type" value="Genomic_DNA"/>
</dbReference>
<reference evidence="1 4" key="2">
    <citation type="submission" date="2018-03" db="EMBL/GenBank/DDBJ databases">
        <title>Genomic Encyclopedia of Archaeal and Bacterial Type Strains, Phase II (KMG-II): from individual species to whole genera.</title>
        <authorList>
            <person name="Goeker M."/>
        </authorList>
    </citation>
    <scope>NUCLEOTIDE SEQUENCE [LARGE SCALE GENOMIC DNA]</scope>
    <source>
        <strain evidence="1 4">DSM 29956</strain>
    </source>
</reference>
<proteinExistence type="predicted"/>
<evidence type="ECO:0000313" key="1">
    <source>
        <dbReference type="EMBL" id="PSK80098.1"/>
    </source>
</evidence>
<dbReference type="GO" id="GO:0003677">
    <property type="term" value="F:DNA binding"/>
    <property type="evidence" value="ECO:0007669"/>
    <property type="project" value="InterPro"/>
</dbReference>
<reference evidence="2 3" key="1">
    <citation type="submission" date="2017-03" db="EMBL/GenBank/DDBJ databases">
        <authorList>
            <person name="Afonso C.L."/>
            <person name="Miller P.J."/>
            <person name="Scott M.A."/>
            <person name="Spackman E."/>
            <person name="Goraichik I."/>
            <person name="Dimitrov K.M."/>
            <person name="Suarez D.L."/>
            <person name="Swayne D.E."/>
        </authorList>
    </citation>
    <scope>NUCLEOTIDE SEQUENCE [LARGE SCALE GENOMIC DNA]</scope>
    <source>
        <strain evidence="2 3">CECT 8367</strain>
    </source>
</reference>
<dbReference type="PANTHER" id="PTHR33609">
    <property type="entry name" value="LOW CALCIUM RESPONSE LOCUS PROTEIN S"/>
    <property type="match status" value="1"/>
</dbReference>
<evidence type="ECO:0000313" key="4">
    <source>
        <dbReference type="Proteomes" id="UP000240624"/>
    </source>
</evidence>
<dbReference type="PANTHER" id="PTHR33609:SF1">
    <property type="entry name" value="TRANSPOSASE"/>
    <property type="match status" value="1"/>
</dbReference>
<evidence type="ECO:0000313" key="2">
    <source>
        <dbReference type="EMBL" id="SLN73765.1"/>
    </source>
</evidence>
<accession>A0A1X7A9W3</accession>
<dbReference type="EMBL" id="PYGB01000038">
    <property type="protein sequence ID" value="PSK80098.1"/>
    <property type="molecule type" value="Genomic_DNA"/>
</dbReference>